<keyword evidence="2" id="KW-1185">Reference proteome</keyword>
<dbReference type="EMBL" id="JWZT01004623">
    <property type="protein sequence ID" value="KII63665.1"/>
    <property type="molecule type" value="Genomic_DNA"/>
</dbReference>
<dbReference type="PANTHER" id="PTHR22954:SF3">
    <property type="entry name" value="PROTEIN CBG08539"/>
    <property type="match status" value="1"/>
</dbReference>
<organism evidence="1 2">
    <name type="scientific">Thelohanellus kitauei</name>
    <name type="common">Myxosporean</name>
    <dbReference type="NCBI Taxonomy" id="669202"/>
    <lineage>
        <taxon>Eukaryota</taxon>
        <taxon>Metazoa</taxon>
        <taxon>Cnidaria</taxon>
        <taxon>Myxozoa</taxon>
        <taxon>Myxosporea</taxon>
        <taxon>Bivalvulida</taxon>
        <taxon>Platysporina</taxon>
        <taxon>Myxobolidae</taxon>
        <taxon>Thelohanellus</taxon>
    </lineage>
</organism>
<evidence type="ECO:0000313" key="1">
    <source>
        <dbReference type="EMBL" id="KII63665.1"/>
    </source>
</evidence>
<dbReference type="OrthoDB" id="5980489at2759"/>
<dbReference type="InterPro" id="IPR005312">
    <property type="entry name" value="DUF1759"/>
</dbReference>
<accession>A0A0C2M9L1</accession>
<dbReference type="AlphaFoldDB" id="A0A0C2M9L1"/>
<reference evidence="1 2" key="1">
    <citation type="journal article" date="2014" name="Genome Biol. Evol.">
        <title>The genome of the myxosporean Thelohanellus kitauei shows adaptations to nutrient acquisition within its fish host.</title>
        <authorList>
            <person name="Yang Y."/>
            <person name="Xiong J."/>
            <person name="Zhou Z."/>
            <person name="Huo F."/>
            <person name="Miao W."/>
            <person name="Ran C."/>
            <person name="Liu Y."/>
            <person name="Zhang J."/>
            <person name="Feng J."/>
            <person name="Wang M."/>
            <person name="Wang M."/>
            <person name="Wang L."/>
            <person name="Yao B."/>
        </authorList>
    </citation>
    <scope>NUCLEOTIDE SEQUENCE [LARGE SCALE GENOMIC DNA]</scope>
    <source>
        <strain evidence="1">Wuqing</strain>
    </source>
</reference>
<sequence>MVNLQTDINRLVSQFELGKQVSCQNGSSVNNKENSLRIKLRKLQIRHFVGNIIEWKSFWSIFDSNIHSNDLFTDKGKFAYLLSLLGNEALNLVKCMTPSDENYQRAVNILQEEHGNIKQLKNLYYDKIINMRCSRNEDEFVSKIIEIEYCL</sequence>
<dbReference type="Proteomes" id="UP000031668">
    <property type="component" value="Unassembled WGS sequence"/>
</dbReference>
<dbReference type="OMA" id="IEIEYCL"/>
<comment type="caution">
    <text evidence="1">The sequence shown here is derived from an EMBL/GenBank/DDBJ whole genome shotgun (WGS) entry which is preliminary data.</text>
</comment>
<gene>
    <name evidence="1" type="ORF">RF11_06201</name>
</gene>
<dbReference type="PANTHER" id="PTHR22954">
    <property type="entry name" value="RETROVIRAL PROTEASE-RELATED"/>
    <property type="match status" value="1"/>
</dbReference>
<proteinExistence type="predicted"/>
<evidence type="ECO:0000313" key="2">
    <source>
        <dbReference type="Proteomes" id="UP000031668"/>
    </source>
</evidence>
<dbReference type="Pfam" id="PF03564">
    <property type="entry name" value="DUF1759"/>
    <property type="match status" value="1"/>
</dbReference>
<name>A0A0C2M9L1_THEKT</name>
<protein>
    <submittedName>
        <fullName evidence="1">Uncharacterized protein</fullName>
    </submittedName>
</protein>